<gene>
    <name evidence="2" type="ORF">CP985_03260</name>
</gene>
<evidence type="ECO:0000313" key="3">
    <source>
        <dbReference type="Proteomes" id="UP000290092"/>
    </source>
</evidence>
<accession>A0AAX2AHH0</accession>
<proteinExistence type="predicted"/>
<dbReference type="AlphaFoldDB" id="A0AAX2AHH0"/>
<dbReference type="EMBL" id="NXID01000008">
    <property type="protein sequence ID" value="RXK16442.1"/>
    <property type="molecule type" value="Genomic_DNA"/>
</dbReference>
<dbReference type="Proteomes" id="UP000290092">
    <property type="component" value="Unassembled WGS sequence"/>
</dbReference>
<keyword evidence="3" id="KW-1185">Reference proteome</keyword>
<keyword evidence="1" id="KW-0812">Transmembrane</keyword>
<reference evidence="2 3" key="1">
    <citation type="submission" date="2017-09" db="EMBL/GenBank/DDBJ databases">
        <title>Genomics of the genus Arcobacter.</title>
        <authorList>
            <person name="Perez-Cataluna A."/>
            <person name="Figueras M.J."/>
            <person name="Salas-Masso N."/>
        </authorList>
    </citation>
    <scope>NUCLEOTIDE SEQUENCE [LARGE SCALE GENOMIC DNA]</scope>
    <source>
        <strain evidence="2 3">CECT 7386</strain>
    </source>
</reference>
<evidence type="ECO:0000313" key="2">
    <source>
        <dbReference type="EMBL" id="RXK16442.1"/>
    </source>
</evidence>
<dbReference type="RefSeq" id="WP_114843283.1">
    <property type="nucleotide sequence ID" value="NZ_CP031220.1"/>
</dbReference>
<keyword evidence="1" id="KW-1133">Transmembrane helix</keyword>
<feature type="transmembrane region" description="Helical" evidence="1">
    <location>
        <begin position="57"/>
        <end position="80"/>
    </location>
</feature>
<sequence length="103" mass="12064">MFKNFRNEIQEKINTYSLEELEKKGEEVIGLKESNFFDAKINFLFANSKILKKNIRVFLIILIIYVITISFLTVQIISLLSVQMFGLFFNVRVNLSSITNCLY</sequence>
<keyword evidence="1" id="KW-0472">Membrane</keyword>
<name>A0AAX2AHH0_9BACT</name>
<organism evidence="2 3">
    <name type="scientific">Malaciobacter mytili LMG 24559</name>
    <dbReference type="NCBI Taxonomy" id="1032238"/>
    <lineage>
        <taxon>Bacteria</taxon>
        <taxon>Pseudomonadati</taxon>
        <taxon>Campylobacterota</taxon>
        <taxon>Epsilonproteobacteria</taxon>
        <taxon>Campylobacterales</taxon>
        <taxon>Arcobacteraceae</taxon>
        <taxon>Malaciobacter</taxon>
    </lineage>
</organism>
<evidence type="ECO:0000256" key="1">
    <source>
        <dbReference type="SAM" id="Phobius"/>
    </source>
</evidence>
<protein>
    <submittedName>
        <fullName evidence="2">Uncharacterized protein</fullName>
    </submittedName>
</protein>
<dbReference type="KEGG" id="amyt:AMYT_a0078"/>
<comment type="caution">
    <text evidence="2">The sequence shown here is derived from an EMBL/GenBank/DDBJ whole genome shotgun (WGS) entry which is preliminary data.</text>
</comment>